<dbReference type="RefSeq" id="WP_203900547.1">
    <property type="nucleotide sequence ID" value="NZ_BOPF01000013.1"/>
</dbReference>
<dbReference type="EMBL" id="BOPF01000013">
    <property type="protein sequence ID" value="GIJ47028.1"/>
    <property type="molecule type" value="Genomic_DNA"/>
</dbReference>
<evidence type="ECO:0000313" key="4">
    <source>
        <dbReference type="Proteomes" id="UP000619260"/>
    </source>
</evidence>
<gene>
    <name evidence="3" type="ORF">Val02_39140</name>
</gene>
<organism evidence="3 4">
    <name type="scientific">Virgisporangium aliadipatigenens</name>
    <dbReference type="NCBI Taxonomy" id="741659"/>
    <lineage>
        <taxon>Bacteria</taxon>
        <taxon>Bacillati</taxon>
        <taxon>Actinomycetota</taxon>
        <taxon>Actinomycetes</taxon>
        <taxon>Micromonosporales</taxon>
        <taxon>Micromonosporaceae</taxon>
        <taxon>Virgisporangium</taxon>
    </lineage>
</organism>
<accession>A0A8J3YMY1</accession>
<evidence type="ECO:0000313" key="3">
    <source>
        <dbReference type="EMBL" id="GIJ47028.1"/>
    </source>
</evidence>
<feature type="transmembrane region" description="Helical" evidence="2">
    <location>
        <begin position="100"/>
        <end position="122"/>
    </location>
</feature>
<keyword evidence="2" id="KW-0812">Transmembrane</keyword>
<keyword evidence="2" id="KW-1133">Transmembrane helix</keyword>
<keyword evidence="2" id="KW-0472">Membrane</keyword>
<comment type="caution">
    <text evidence="3">The sequence shown here is derived from an EMBL/GenBank/DDBJ whole genome shotgun (WGS) entry which is preliminary data.</text>
</comment>
<sequence length="230" mass="25390">MSERVIDGTWEPAGPDRPLPTPGATWRPVSRARRWIGRILFWSGLLLAAGVVLARINPGRFVAVVHLGLAEHLEHLLLPLVAALLLISAGSAIGARHRAAVNVGTALPLALTVLLVASWFPLSTARSNWPPDREIGVVARSGDGRFAIVRYQHRERVGTIVSLRIRSLDGWLSRESTAFVISPETTQRVSAKFRESRWVEVERPGERLVTYTFDPDTLAVRCLATRRDAC</sequence>
<keyword evidence="4" id="KW-1185">Reference proteome</keyword>
<evidence type="ECO:0000256" key="2">
    <source>
        <dbReference type="SAM" id="Phobius"/>
    </source>
</evidence>
<reference evidence="3" key="1">
    <citation type="submission" date="2021-01" db="EMBL/GenBank/DDBJ databases">
        <title>Whole genome shotgun sequence of Virgisporangium aliadipatigenens NBRC 105644.</title>
        <authorList>
            <person name="Komaki H."/>
            <person name="Tamura T."/>
        </authorList>
    </citation>
    <scope>NUCLEOTIDE SEQUENCE</scope>
    <source>
        <strain evidence="3">NBRC 105644</strain>
    </source>
</reference>
<evidence type="ECO:0000256" key="1">
    <source>
        <dbReference type="SAM" id="MobiDB-lite"/>
    </source>
</evidence>
<name>A0A8J3YMY1_9ACTN</name>
<dbReference type="Proteomes" id="UP000619260">
    <property type="component" value="Unassembled WGS sequence"/>
</dbReference>
<feature type="transmembrane region" description="Helical" evidence="2">
    <location>
        <begin position="76"/>
        <end position="93"/>
    </location>
</feature>
<protein>
    <submittedName>
        <fullName evidence="3">Uncharacterized protein</fullName>
    </submittedName>
</protein>
<dbReference type="AlphaFoldDB" id="A0A8J3YMY1"/>
<feature type="transmembrane region" description="Helical" evidence="2">
    <location>
        <begin position="35"/>
        <end position="56"/>
    </location>
</feature>
<proteinExistence type="predicted"/>
<feature type="region of interest" description="Disordered" evidence="1">
    <location>
        <begin position="1"/>
        <end position="23"/>
    </location>
</feature>